<sequence length="116" mass="13281">MRKTVLGDRLYRGVTEEGSGSLKNQVRAREGRLQSLMEELEGKKGEIVDLNTQLEEAKQQVVLQQERQNQFVTTERAKADRMAEKLERSEAERRAEVNELNLYYQQAVAGGDQVVE</sequence>
<organism evidence="3">
    <name type="scientific">Perkinsus marinus (strain ATCC 50983 / TXsc)</name>
    <dbReference type="NCBI Taxonomy" id="423536"/>
    <lineage>
        <taxon>Eukaryota</taxon>
        <taxon>Sar</taxon>
        <taxon>Alveolata</taxon>
        <taxon>Perkinsozoa</taxon>
        <taxon>Perkinsea</taxon>
        <taxon>Perkinsida</taxon>
        <taxon>Perkinsidae</taxon>
        <taxon>Perkinsus</taxon>
    </lineage>
</organism>
<protein>
    <submittedName>
        <fullName evidence="2">Uncharacterized protein</fullName>
    </submittedName>
</protein>
<accession>C5LYF3</accession>
<evidence type="ECO:0000313" key="3">
    <source>
        <dbReference type="Proteomes" id="UP000007800"/>
    </source>
</evidence>
<dbReference type="EMBL" id="GG686808">
    <property type="protein sequence ID" value="EEQ98191.1"/>
    <property type="molecule type" value="Genomic_DNA"/>
</dbReference>
<reference evidence="2 3" key="1">
    <citation type="submission" date="2008-07" db="EMBL/GenBank/DDBJ databases">
        <authorList>
            <person name="El-Sayed N."/>
            <person name="Caler E."/>
            <person name="Inman J."/>
            <person name="Amedeo P."/>
            <person name="Hass B."/>
            <person name="Wortman J."/>
        </authorList>
    </citation>
    <scope>NUCLEOTIDE SEQUENCE [LARGE SCALE GENOMIC DNA]</scope>
    <source>
        <strain evidence="3">ATCC 50983 / TXsc</strain>
    </source>
</reference>
<feature type="coiled-coil region" evidence="1">
    <location>
        <begin position="33"/>
        <end position="99"/>
    </location>
</feature>
<keyword evidence="1" id="KW-0175">Coiled coil</keyword>
<evidence type="ECO:0000256" key="1">
    <source>
        <dbReference type="SAM" id="Coils"/>
    </source>
</evidence>
<dbReference type="Proteomes" id="UP000007800">
    <property type="component" value="Unassembled WGS sequence"/>
</dbReference>
<dbReference type="RefSeq" id="XP_002765474.1">
    <property type="nucleotide sequence ID" value="XM_002765428.1"/>
</dbReference>
<dbReference type="GeneID" id="9040633"/>
<keyword evidence="3" id="KW-1185">Reference proteome</keyword>
<name>C5LYF3_PERM5</name>
<proteinExistence type="predicted"/>
<gene>
    <name evidence="2" type="ORF">Pmar_PMAR002009</name>
</gene>
<dbReference type="InParanoid" id="C5LYF3"/>
<dbReference type="AlphaFoldDB" id="C5LYF3"/>
<evidence type="ECO:0000313" key="2">
    <source>
        <dbReference type="EMBL" id="EEQ98191.1"/>
    </source>
</evidence>